<protein>
    <recommendedName>
        <fullName evidence="8">Kinesin motor domain-containing protein</fullName>
    </recommendedName>
</protein>
<dbReference type="PRINTS" id="PR00380">
    <property type="entry name" value="KINESINHEAVY"/>
</dbReference>
<keyword evidence="3" id="KW-0547">Nucleotide-binding</keyword>
<dbReference type="SMART" id="SM00129">
    <property type="entry name" value="KISc"/>
    <property type="match status" value="1"/>
</dbReference>
<dbReference type="PANTHER" id="PTHR47969:SF15">
    <property type="entry name" value="CHROMOSOME-ASSOCIATED KINESIN KIF4A-RELATED"/>
    <property type="match status" value="1"/>
</dbReference>
<dbReference type="GO" id="GO:0005524">
    <property type="term" value="F:ATP binding"/>
    <property type="evidence" value="ECO:0007669"/>
    <property type="project" value="UniProtKB-KW"/>
</dbReference>
<dbReference type="Gene3D" id="3.40.850.10">
    <property type="entry name" value="Kinesin motor domain"/>
    <property type="match status" value="1"/>
</dbReference>
<accession>A0A3Q3E3V3</accession>
<name>A0A3Q3E3V3_9LABR</name>
<keyword evidence="5" id="KW-0175">Coiled coil</keyword>
<reference evidence="9" key="2">
    <citation type="submission" date="2025-09" db="UniProtKB">
        <authorList>
            <consortium name="Ensembl"/>
        </authorList>
    </citation>
    <scope>IDENTIFICATION</scope>
</reference>
<dbReference type="InterPro" id="IPR019821">
    <property type="entry name" value="Kinesin_motor_CS"/>
</dbReference>
<comment type="subcellular location">
    <subcellularLocation>
        <location evidence="1">Cytoplasm</location>
        <location evidence="1">Cytoskeleton</location>
    </subcellularLocation>
</comment>
<dbReference type="SUPFAM" id="SSF52540">
    <property type="entry name" value="P-loop containing nucleoside triphosphate hydrolases"/>
    <property type="match status" value="1"/>
</dbReference>
<reference evidence="9" key="1">
    <citation type="submission" date="2025-08" db="UniProtKB">
        <authorList>
            <consortium name="Ensembl"/>
        </authorList>
    </citation>
    <scope>IDENTIFICATION</scope>
</reference>
<evidence type="ECO:0000313" key="10">
    <source>
        <dbReference type="Proteomes" id="UP000261660"/>
    </source>
</evidence>
<dbReference type="GO" id="GO:0007018">
    <property type="term" value="P:microtubule-based movement"/>
    <property type="evidence" value="ECO:0007669"/>
    <property type="project" value="InterPro"/>
</dbReference>
<dbReference type="PROSITE" id="PS50067">
    <property type="entry name" value="KINESIN_MOTOR_2"/>
    <property type="match status" value="1"/>
</dbReference>
<keyword evidence="4" id="KW-0067">ATP-binding</keyword>
<dbReference type="PROSITE" id="PS00411">
    <property type="entry name" value="KINESIN_MOTOR_1"/>
    <property type="match status" value="1"/>
</dbReference>
<comment type="similarity">
    <text evidence="7">Belongs to the TRAFAC class myosin-kinesin ATPase superfamily. Kinesin family.</text>
</comment>
<dbReference type="Ensembl" id="ENSLBET00000001993.1">
    <property type="protein sequence ID" value="ENSLBEP00000001877.1"/>
    <property type="gene ID" value="ENSLBEG00000001477.1"/>
</dbReference>
<dbReference type="InterPro" id="IPR027640">
    <property type="entry name" value="Kinesin-like_fam"/>
</dbReference>
<dbReference type="Proteomes" id="UP000261660">
    <property type="component" value="Unplaced"/>
</dbReference>
<evidence type="ECO:0000259" key="8">
    <source>
        <dbReference type="PROSITE" id="PS50067"/>
    </source>
</evidence>
<organism evidence="9 10">
    <name type="scientific">Labrus bergylta</name>
    <name type="common">ballan wrasse</name>
    <dbReference type="NCBI Taxonomy" id="56723"/>
    <lineage>
        <taxon>Eukaryota</taxon>
        <taxon>Metazoa</taxon>
        <taxon>Chordata</taxon>
        <taxon>Craniata</taxon>
        <taxon>Vertebrata</taxon>
        <taxon>Euteleostomi</taxon>
        <taxon>Actinopterygii</taxon>
        <taxon>Neopterygii</taxon>
        <taxon>Teleostei</taxon>
        <taxon>Neoteleostei</taxon>
        <taxon>Acanthomorphata</taxon>
        <taxon>Eupercaria</taxon>
        <taxon>Labriformes</taxon>
        <taxon>Labridae</taxon>
        <taxon>Labrus</taxon>
    </lineage>
</organism>
<dbReference type="InterPro" id="IPR001752">
    <property type="entry name" value="Kinesin_motor_dom"/>
</dbReference>
<evidence type="ECO:0000256" key="3">
    <source>
        <dbReference type="ARBA" id="ARBA00022741"/>
    </source>
</evidence>
<dbReference type="Pfam" id="PF00225">
    <property type="entry name" value="Kinesin"/>
    <property type="match status" value="1"/>
</dbReference>
<dbReference type="InParanoid" id="A0A3Q3E3V3"/>
<proteinExistence type="inferred from homology"/>
<dbReference type="GO" id="GO:0007052">
    <property type="term" value="P:mitotic spindle organization"/>
    <property type="evidence" value="ECO:0007669"/>
    <property type="project" value="TreeGrafter"/>
</dbReference>
<evidence type="ECO:0000256" key="7">
    <source>
        <dbReference type="PROSITE-ProRule" id="PRU00283"/>
    </source>
</evidence>
<dbReference type="GO" id="GO:0003777">
    <property type="term" value="F:microtubule motor activity"/>
    <property type="evidence" value="ECO:0007669"/>
    <property type="project" value="InterPro"/>
</dbReference>
<dbReference type="STRING" id="56723.ENSLBEP00000001877"/>
<dbReference type="GO" id="GO:0005875">
    <property type="term" value="C:microtubule associated complex"/>
    <property type="evidence" value="ECO:0007669"/>
    <property type="project" value="TreeGrafter"/>
</dbReference>
<dbReference type="GO" id="GO:0051231">
    <property type="term" value="P:spindle elongation"/>
    <property type="evidence" value="ECO:0007669"/>
    <property type="project" value="TreeGrafter"/>
</dbReference>
<dbReference type="GeneTree" id="ENSGT00940000169432"/>
<dbReference type="GO" id="GO:0008017">
    <property type="term" value="F:microtubule binding"/>
    <property type="evidence" value="ECO:0007669"/>
    <property type="project" value="InterPro"/>
</dbReference>
<evidence type="ECO:0000256" key="4">
    <source>
        <dbReference type="ARBA" id="ARBA00022840"/>
    </source>
</evidence>
<comment type="caution">
    <text evidence="7">Lacks conserved residue(s) required for the propagation of feature annotation.</text>
</comment>
<keyword evidence="2" id="KW-0963">Cytoplasm</keyword>
<feature type="domain" description="Kinesin motor" evidence="8">
    <location>
        <begin position="1"/>
        <end position="160"/>
    </location>
</feature>
<evidence type="ECO:0000256" key="2">
    <source>
        <dbReference type="ARBA" id="ARBA00022490"/>
    </source>
</evidence>
<dbReference type="InterPro" id="IPR027417">
    <property type="entry name" value="P-loop_NTPase"/>
</dbReference>
<keyword evidence="6" id="KW-0206">Cytoskeleton</keyword>
<dbReference type="InterPro" id="IPR036961">
    <property type="entry name" value="Kinesin_motor_dom_sf"/>
</dbReference>
<evidence type="ECO:0000256" key="5">
    <source>
        <dbReference type="ARBA" id="ARBA00023054"/>
    </source>
</evidence>
<dbReference type="AlphaFoldDB" id="A0A3Q3E3V3"/>
<evidence type="ECO:0000256" key="1">
    <source>
        <dbReference type="ARBA" id="ARBA00004245"/>
    </source>
</evidence>
<keyword evidence="10" id="KW-1185">Reference proteome</keyword>
<sequence>MDVTSAEEILSYLEMGNAQRHTARTKMNDHSSRSHAMLTLQLFQSCPDKKYVCHSKLCMVDLAGSECAAKTGNTGNKFQESVHINTGLLALGSVIRALCDPRRNRGDFYIPYRAAKITRLLRDSLGGTAHTVMIACVCPSKCSVLETCRVLNFARLRASVTQRRIQDLTVNMRMKEELIKELNKTGVIL</sequence>
<evidence type="ECO:0000313" key="9">
    <source>
        <dbReference type="Ensembl" id="ENSLBEP00000001877.1"/>
    </source>
</evidence>
<evidence type="ECO:0000256" key="6">
    <source>
        <dbReference type="ARBA" id="ARBA00023212"/>
    </source>
</evidence>
<dbReference type="PANTHER" id="PTHR47969">
    <property type="entry name" value="CHROMOSOME-ASSOCIATED KINESIN KIF4A-RELATED"/>
    <property type="match status" value="1"/>
</dbReference>